<dbReference type="Proteomes" id="UP000052257">
    <property type="component" value="Unassembled WGS sequence"/>
</dbReference>
<keyword evidence="1" id="KW-1133">Transmembrane helix</keyword>
<proteinExistence type="predicted"/>
<protein>
    <submittedName>
        <fullName evidence="2">Uncharacterized protein</fullName>
    </submittedName>
</protein>
<dbReference type="EMBL" id="FAUW01000005">
    <property type="protein sequence ID" value="CUU88597.1"/>
    <property type="molecule type" value="Genomic_DNA"/>
</dbReference>
<reference evidence="2 3" key="1">
    <citation type="submission" date="2015-11" db="EMBL/GenBank/DDBJ databases">
        <authorList>
            <consortium name="Pathogen Informatics"/>
        </authorList>
    </citation>
    <scope>NUCLEOTIDE SEQUENCE [LARGE SCALE GENOMIC DNA]</scope>
    <source>
        <strain evidence="2 3">006A-0191</strain>
    </source>
</reference>
<dbReference type="AlphaFoldDB" id="A0A9W5AWA4"/>
<name>A0A9W5AWA4_CAMHY</name>
<keyword evidence="1" id="KW-0812">Transmembrane</keyword>
<comment type="caution">
    <text evidence="2">The sequence shown here is derived from an EMBL/GenBank/DDBJ whole genome shotgun (WGS) entry which is preliminary data.</text>
</comment>
<gene>
    <name evidence="2" type="ORF">ERS739220_01902</name>
</gene>
<accession>A0A9W5AWA4</accession>
<sequence>MEFGRIEEKGEGMVVKINYDEITKNRYYDVIDLFKNNDIYITKSELQRKPFRLLENNKLILLDIMLNSVVKNEYFIEEKEIDGSMVKVYDTPFGHKIMVASSSLDLKNICKKTDTKETKSHTKQARFFTLLIFIGICYLFYYLIK</sequence>
<keyword evidence="1" id="KW-0472">Membrane</keyword>
<feature type="transmembrane region" description="Helical" evidence="1">
    <location>
        <begin position="125"/>
        <end position="144"/>
    </location>
</feature>
<organism evidence="2 3">
    <name type="scientific">Campylobacter hyointestinalis subsp. hyointestinalis</name>
    <dbReference type="NCBI Taxonomy" id="91352"/>
    <lineage>
        <taxon>Bacteria</taxon>
        <taxon>Pseudomonadati</taxon>
        <taxon>Campylobacterota</taxon>
        <taxon>Epsilonproteobacteria</taxon>
        <taxon>Campylobacterales</taxon>
        <taxon>Campylobacteraceae</taxon>
        <taxon>Campylobacter</taxon>
    </lineage>
</organism>
<evidence type="ECO:0000256" key="1">
    <source>
        <dbReference type="SAM" id="Phobius"/>
    </source>
</evidence>
<evidence type="ECO:0000313" key="3">
    <source>
        <dbReference type="Proteomes" id="UP000052257"/>
    </source>
</evidence>
<evidence type="ECO:0000313" key="2">
    <source>
        <dbReference type="EMBL" id="CUU88597.1"/>
    </source>
</evidence>